<proteinExistence type="predicted"/>
<dbReference type="Pfam" id="PF21001">
    <property type="entry name" value="YqiJ_N"/>
    <property type="match status" value="1"/>
</dbReference>
<evidence type="ECO:0000259" key="2">
    <source>
        <dbReference type="Pfam" id="PF07290"/>
    </source>
</evidence>
<accession>A0A2W5NLM8</accession>
<dbReference type="EMBL" id="QFPX01000009">
    <property type="protein sequence ID" value="PZQ54362.1"/>
    <property type="molecule type" value="Genomic_DNA"/>
</dbReference>
<feature type="domain" description="Inner membrane protein YqiJ N-terminal" evidence="3">
    <location>
        <begin position="11"/>
        <end position="115"/>
    </location>
</feature>
<feature type="transmembrane region" description="Helical" evidence="1">
    <location>
        <begin position="68"/>
        <end position="86"/>
    </location>
</feature>
<name>A0A2W5NLM8_9SPHN</name>
<dbReference type="InterPro" id="IPR048376">
    <property type="entry name" value="YqiJ_N"/>
</dbReference>
<evidence type="ECO:0000259" key="3">
    <source>
        <dbReference type="Pfam" id="PF21001"/>
    </source>
</evidence>
<dbReference type="Proteomes" id="UP000249082">
    <property type="component" value="Unassembled WGS sequence"/>
</dbReference>
<sequence>MLELLTRAGSLPFSVALALMLMFALLQIVGAGDFLGGDADVDVHGGVHTDASVDAGLLSILGVGRVPFLMWLMVLLTVFGLLGISVQELLLALTGQTWSAWLVAPVVGFAALPITGALSRGLGRIIPQDETSAIDVAILVGREAEILVGTATAGNPARGRVFDHYGQPHNVMVEPDMADQRFVQGERVLLVRREGELFKAIARGDHYLPRLD</sequence>
<dbReference type="Pfam" id="PF07290">
    <property type="entry name" value="YqiJ_OB"/>
    <property type="match status" value="1"/>
</dbReference>
<feature type="domain" description="Inner membrane protein YqiJ OB-fold" evidence="2">
    <location>
        <begin position="139"/>
        <end position="201"/>
    </location>
</feature>
<keyword evidence="1" id="KW-0812">Transmembrane</keyword>
<evidence type="ECO:0000256" key="1">
    <source>
        <dbReference type="SAM" id="Phobius"/>
    </source>
</evidence>
<keyword evidence="1" id="KW-1133">Transmembrane helix</keyword>
<organism evidence="4 5">
    <name type="scientific">Novosphingobium pentaromativorans</name>
    <dbReference type="NCBI Taxonomy" id="205844"/>
    <lineage>
        <taxon>Bacteria</taxon>
        <taxon>Pseudomonadati</taxon>
        <taxon>Pseudomonadota</taxon>
        <taxon>Alphaproteobacteria</taxon>
        <taxon>Sphingomonadales</taxon>
        <taxon>Sphingomonadaceae</taxon>
        <taxon>Novosphingobium</taxon>
    </lineage>
</organism>
<evidence type="ECO:0000313" key="4">
    <source>
        <dbReference type="EMBL" id="PZQ54362.1"/>
    </source>
</evidence>
<evidence type="ECO:0000313" key="5">
    <source>
        <dbReference type="Proteomes" id="UP000249082"/>
    </source>
</evidence>
<keyword evidence="1" id="KW-0472">Membrane</keyword>
<reference evidence="4 5" key="1">
    <citation type="submission" date="2017-08" db="EMBL/GenBank/DDBJ databases">
        <title>Infants hospitalized years apart are colonized by the same room-sourced microbial strains.</title>
        <authorList>
            <person name="Brooks B."/>
            <person name="Olm M.R."/>
            <person name="Firek B.A."/>
            <person name="Baker R."/>
            <person name="Thomas B.C."/>
            <person name="Morowitz M.J."/>
            <person name="Banfield J.F."/>
        </authorList>
    </citation>
    <scope>NUCLEOTIDE SEQUENCE [LARGE SCALE GENOMIC DNA]</scope>
    <source>
        <strain evidence="4">S2_005_002_R2_33</strain>
    </source>
</reference>
<dbReference type="AlphaFoldDB" id="A0A2W5NLM8"/>
<protein>
    <recommendedName>
        <fullName evidence="6">DUF1449 domain-containing protein</fullName>
    </recommendedName>
</protein>
<feature type="transmembrane region" description="Helical" evidence="1">
    <location>
        <begin position="98"/>
        <end position="118"/>
    </location>
</feature>
<gene>
    <name evidence="4" type="ORF">DI555_13130</name>
</gene>
<evidence type="ECO:0008006" key="6">
    <source>
        <dbReference type="Google" id="ProtNLM"/>
    </source>
</evidence>
<comment type="caution">
    <text evidence="4">The sequence shown here is derived from an EMBL/GenBank/DDBJ whole genome shotgun (WGS) entry which is preliminary data.</text>
</comment>
<dbReference type="InterPro" id="IPR010840">
    <property type="entry name" value="YqiJ_OB"/>
</dbReference>